<evidence type="ECO:0000313" key="3">
    <source>
        <dbReference type="Proteomes" id="UP000318538"/>
    </source>
</evidence>
<accession>A0A517N9Z5</accession>
<evidence type="ECO:0000256" key="1">
    <source>
        <dbReference type="SAM" id="Phobius"/>
    </source>
</evidence>
<feature type="transmembrane region" description="Helical" evidence="1">
    <location>
        <begin position="88"/>
        <end position="111"/>
    </location>
</feature>
<protein>
    <submittedName>
        <fullName evidence="2">Uncharacterized protein</fullName>
    </submittedName>
</protein>
<organism evidence="2 3">
    <name type="scientific">Rubripirellula lacrimiformis</name>
    <dbReference type="NCBI Taxonomy" id="1930273"/>
    <lineage>
        <taxon>Bacteria</taxon>
        <taxon>Pseudomonadati</taxon>
        <taxon>Planctomycetota</taxon>
        <taxon>Planctomycetia</taxon>
        <taxon>Pirellulales</taxon>
        <taxon>Pirellulaceae</taxon>
        <taxon>Rubripirellula</taxon>
    </lineage>
</organism>
<keyword evidence="3" id="KW-1185">Reference proteome</keyword>
<dbReference type="RefSeq" id="WP_218933928.1">
    <property type="nucleotide sequence ID" value="NZ_CP036525.1"/>
</dbReference>
<dbReference type="EMBL" id="CP036525">
    <property type="protein sequence ID" value="QDT03950.1"/>
    <property type="molecule type" value="Genomic_DNA"/>
</dbReference>
<keyword evidence="1" id="KW-0472">Membrane</keyword>
<proteinExistence type="predicted"/>
<dbReference type="KEGG" id="rlc:K227x_23360"/>
<dbReference type="AlphaFoldDB" id="A0A517N9Z5"/>
<sequence length="121" mass="12950">MKALLLISASIATSIYLMPDDYSLVRAVVGCTLLAVVLFFLLDVEWITLTLSGRKRGPGTALSTLLYFAIAMPIILGVHHFGPKNDKLVLMTGVMLAMTLALSASQALLGCRVPSQSVGRE</sequence>
<keyword evidence="1" id="KW-0812">Transmembrane</keyword>
<reference evidence="2 3" key="1">
    <citation type="submission" date="2019-02" db="EMBL/GenBank/DDBJ databases">
        <title>Deep-cultivation of Planctomycetes and their phenomic and genomic characterization uncovers novel biology.</title>
        <authorList>
            <person name="Wiegand S."/>
            <person name="Jogler M."/>
            <person name="Boedeker C."/>
            <person name="Pinto D."/>
            <person name="Vollmers J."/>
            <person name="Rivas-Marin E."/>
            <person name="Kohn T."/>
            <person name="Peeters S.H."/>
            <person name="Heuer A."/>
            <person name="Rast P."/>
            <person name="Oberbeckmann S."/>
            <person name="Bunk B."/>
            <person name="Jeske O."/>
            <person name="Meyerdierks A."/>
            <person name="Storesund J.E."/>
            <person name="Kallscheuer N."/>
            <person name="Luecker S."/>
            <person name="Lage O.M."/>
            <person name="Pohl T."/>
            <person name="Merkel B.J."/>
            <person name="Hornburger P."/>
            <person name="Mueller R.-W."/>
            <person name="Bruemmer F."/>
            <person name="Labrenz M."/>
            <person name="Spormann A.M."/>
            <person name="Op den Camp H."/>
            <person name="Overmann J."/>
            <person name="Amann R."/>
            <person name="Jetten M.S.M."/>
            <person name="Mascher T."/>
            <person name="Medema M.H."/>
            <person name="Devos D.P."/>
            <person name="Kaster A.-K."/>
            <person name="Ovreas L."/>
            <person name="Rohde M."/>
            <person name="Galperin M.Y."/>
            <person name="Jogler C."/>
        </authorList>
    </citation>
    <scope>NUCLEOTIDE SEQUENCE [LARGE SCALE GENOMIC DNA]</scope>
    <source>
        <strain evidence="2 3">K22_7</strain>
    </source>
</reference>
<feature type="transmembrane region" description="Helical" evidence="1">
    <location>
        <begin position="61"/>
        <end position="82"/>
    </location>
</feature>
<evidence type="ECO:0000313" key="2">
    <source>
        <dbReference type="EMBL" id="QDT03950.1"/>
    </source>
</evidence>
<feature type="transmembrane region" description="Helical" evidence="1">
    <location>
        <begin position="27"/>
        <end position="49"/>
    </location>
</feature>
<gene>
    <name evidence="2" type="ORF">K227x_23360</name>
</gene>
<name>A0A517N9Z5_9BACT</name>
<dbReference type="Proteomes" id="UP000318538">
    <property type="component" value="Chromosome"/>
</dbReference>
<keyword evidence="1" id="KW-1133">Transmembrane helix</keyword>